<protein>
    <recommendedName>
        <fullName evidence="2">Gliding motility-associated C-terminal domain-containing protein</fullName>
    </recommendedName>
</protein>
<gene>
    <name evidence="1" type="ORF">MNBD_GAMMA03-2058</name>
</gene>
<name>A0A3B0VVZ0_9ZZZZ</name>
<dbReference type="Pfam" id="PF13585">
    <property type="entry name" value="CHU_C"/>
    <property type="match status" value="1"/>
</dbReference>
<sequence>MNIIQINDPPEILDFDTSTLLFEFGNTDGIQITEGTVFDGDGDKITKAIISFNENYVENEDVFLYDTLSASLANLSYVWEDSAGVLTITGIEKESVYTEAINFLKYINTNPLSPNLELRTIEIVLYDADTMSTSYLRQVEFENTFVELDIPTGFTPNDDQVNDTWNIENIERYEDTRVSVYSRTGQLLFESLGYQQEWDGVYNGEILPPGPYYFVITINKFQRNYTGTITILR</sequence>
<evidence type="ECO:0000313" key="1">
    <source>
        <dbReference type="EMBL" id="VAW47221.1"/>
    </source>
</evidence>
<dbReference type="InterPro" id="IPR026341">
    <property type="entry name" value="T9SS_type_B"/>
</dbReference>
<proteinExistence type="predicted"/>
<evidence type="ECO:0008006" key="2">
    <source>
        <dbReference type="Google" id="ProtNLM"/>
    </source>
</evidence>
<reference evidence="1" key="1">
    <citation type="submission" date="2018-06" db="EMBL/GenBank/DDBJ databases">
        <authorList>
            <person name="Zhirakovskaya E."/>
        </authorList>
    </citation>
    <scope>NUCLEOTIDE SEQUENCE</scope>
</reference>
<dbReference type="NCBIfam" id="TIGR04131">
    <property type="entry name" value="Bac_Flav_CTERM"/>
    <property type="match status" value="1"/>
</dbReference>
<dbReference type="EMBL" id="UOFC01000129">
    <property type="protein sequence ID" value="VAW47221.1"/>
    <property type="molecule type" value="Genomic_DNA"/>
</dbReference>
<organism evidence="1">
    <name type="scientific">hydrothermal vent metagenome</name>
    <dbReference type="NCBI Taxonomy" id="652676"/>
    <lineage>
        <taxon>unclassified sequences</taxon>
        <taxon>metagenomes</taxon>
        <taxon>ecological metagenomes</taxon>
    </lineage>
</organism>
<dbReference type="AlphaFoldDB" id="A0A3B0VVZ0"/>
<accession>A0A3B0VVZ0</accession>